<sequence>EENYFSDSMMQQRSPALFHFYLGQYLNLDKDAVVKDNGQQTLSSFLMETCQRNEMETRRMAEQQTWGEFSAADEKIEQRRLEKLYEEDNAEEEEDEEEEEWTLYSVDERRQQLVEIMSSRFLNGDDYEHVNYAEIDADEALDDFDEMQRDAEERYFAEERVVD</sequence>
<gene>
    <name evidence="2" type="ORF">PHMEG_00013658</name>
</gene>
<reference evidence="3" key="1">
    <citation type="submission" date="2017-03" db="EMBL/GenBank/DDBJ databases">
        <title>Phytopthora megakarya and P. palmivora, two closely related causual agents of cacao black pod achieved similar genome size and gene model numbers by different mechanisms.</title>
        <authorList>
            <person name="Ali S."/>
            <person name="Shao J."/>
            <person name="Larry D.J."/>
            <person name="Kronmiller B."/>
            <person name="Shen D."/>
            <person name="Strem M.D."/>
            <person name="Melnick R.L."/>
            <person name="Guiltinan M.J."/>
            <person name="Tyler B.M."/>
            <person name="Meinhardt L.W."/>
            <person name="Bailey B.A."/>
        </authorList>
    </citation>
    <scope>NUCLEOTIDE SEQUENCE [LARGE SCALE GENOMIC DNA]</scope>
    <source>
        <strain evidence="3">zdho120</strain>
    </source>
</reference>
<dbReference type="Proteomes" id="UP000198211">
    <property type="component" value="Unassembled WGS sequence"/>
</dbReference>
<dbReference type="InterPro" id="IPR018613">
    <property type="entry name" value="Ccdc97-like"/>
</dbReference>
<comment type="caution">
    <text evidence="2">The sequence shown here is derived from an EMBL/GenBank/DDBJ whole genome shotgun (WGS) entry which is preliminary data.</text>
</comment>
<dbReference type="InterPro" id="IPR040233">
    <property type="entry name" value="CCD97-like_C"/>
</dbReference>
<dbReference type="PANTHER" id="PTHR31840">
    <property type="entry name" value="COILED-COIL DOMAIN-CONTAINING PROTEIN 97"/>
    <property type="match status" value="1"/>
</dbReference>
<evidence type="ECO:0000313" key="2">
    <source>
        <dbReference type="EMBL" id="OWZ13080.1"/>
    </source>
</evidence>
<dbReference type="EMBL" id="NBNE01001676">
    <property type="protein sequence ID" value="OWZ13080.1"/>
    <property type="molecule type" value="Genomic_DNA"/>
</dbReference>
<keyword evidence="3" id="KW-1185">Reference proteome</keyword>
<dbReference type="PANTHER" id="PTHR31840:SF1">
    <property type="entry name" value="COILED-COIL DOMAIN-CONTAINING PROTEIN 97"/>
    <property type="match status" value="1"/>
</dbReference>
<feature type="domain" description="CCD97-like C-terminal" evidence="1">
    <location>
        <begin position="1"/>
        <end position="159"/>
    </location>
</feature>
<protein>
    <recommendedName>
        <fullName evidence="1">CCD97-like C-terminal domain-containing protein</fullName>
    </recommendedName>
</protein>
<evidence type="ECO:0000259" key="1">
    <source>
        <dbReference type="Pfam" id="PF09747"/>
    </source>
</evidence>
<organism evidence="2 3">
    <name type="scientific">Phytophthora megakarya</name>
    <dbReference type="NCBI Taxonomy" id="4795"/>
    <lineage>
        <taxon>Eukaryota</taxon>
        <taxon>Sar</taxon>
        <taxon>Stramenopiles</taxon>
        <taxon>Oomycota</taxon>
        <taxon>Peronosporomycetes</taxon>
        <taxon>Peronosporales</taxon>
        <taxon>Peronosporaceae</taxon>
        <taxon>Phytophthora</taxon>
    </lineage>
</organism>
<dbReference type="Pfam" id="PF09747">
    <property type="entry name" value="CCD97-like_C"/>
    <property type="match status" value="1"/>
</dbReference>
<evidence type="ECO:0000313" key="3">
    <source>
        <dbReference type="Proteomes" id="UP000198211"/>
    </source>
</evidence>
<dbReference type="AlphaFoldDB" id="A0A225W8B6"/>
<feature type="non-terminal residue" evidence="2">
    <location>
        <position position="1"/>
    </location>
</feature>
<dbReference type="OrthoDB" id="333176at2759"/>
<dbReference type="STRING" id="4795.A0A225W8B6"/>
<proteinExistence type="predicted"/>
<accession>A0A225W8B6</accession>
<name>A0A225W8B6_9STRA</name>